<dbReference type="AlphaFoldDB" id="A0AAD4MKT2"/>
<evidence type="ECO:0000313" key="1">
    <source>
        <dbReference type="EMBL" id="KAI1698030.1"/>
    </source>
</evidence>
<gene>
    <name evidence="1" type="ORF">DdX_18153</name>
</gene>
<organism evidence="1 2">
    <name type="scientific">Ditylenchus destructor</name>
    <dbReference type="NCBI Taxonomy" id="166010"/>
    <lineage>
        <taxon>Eukaryota</taxon>
        <taxon>Metazoa</taxon>
        <taxon>Ecdysozoa</taxon>
        <taxon>Nematoda</taxon>
        <taxon>Chromadorea</taxon>
        <taxon>Rhabditida</taxon>
        <taxon>Tylenchina</taxon>
        <taxon>Tylenchomorpha</taxon>
        <taxon>Sphaerularioidea</taxon>
        <taxon>Anguinidae</taxon>
        <taxon>Anguininae</taxon>
        <taxon>Ditylenchus</taxon>
    </lineage>
</organism>
<reference evidence="1" key="1">
    <citation type="submission" date="2022-01" db="EMBL/GenBank/DDBJ databases">
        <title>Genome Sequence Resource for Two Populations of Ditylenchus destructor, the Migratory Endoparasitic Phytonematode.</title>
        <authorList>
            <person name="Zhang H."/>
            <person name="Lin R."/>
            <person name="Xie B."/>
        </authorList>
    </citation>
    <scope>NUCLEOTIDE SEQUENCE</scope>
    <source>
        <strain evidence="1">BazhouSP</strain>
    </source>
</reference>
<name>A0AAD4MKT2_9BILA</name>
<dbReference type="EMBL" id="JAKKPZ010000239">
    <property type="protein sequence ID" value="KAI1698030.1"/>
    <property type="molecule type" value="Genomic_DNA"/>
</dbReference>
<proteinExistence type="predicted"/>
<dbReference type="Proteomes" id="UP001201812">
    <property type="component" value="Unassembled WGS sequence"/>
</dbReference>
<evidence type="ECO:0008006" key="3">
    <source>
        <dbReference type="Google" id="ProtNLM"/>
    </source>
</evidence>
<sequence length="337" mass="39925">MDNGTMVEAFRFLNYCQLAKSSLVSKRFWNLIRNNRHSLALLYVRSIGMDSYHGINDHAVIEMFDKELSPEAFNEWVIRNNYSKQIPLEVVKIQCIQYESIVYEIRADAMYKDPKYGRDDDITDTFSAKIELNHEYWPVFQHFVRLLTDPFIYIRYLEWVPEKKVLSLLSEAISQDRNRLQCEQLQCNLKGNIRNLMSWIKDHVLCTKFLIYVYSPKNCHEVLLDFFMTGGNCTSGINFRHYELSDVLVKFVQKFMDLKSCDEYKVVESIESNYADRIETLFNQNYAKFLVKEEENVGDGCTEYVFEFVNNNVGKKLQLRLTIKTSFFKMLFKIKNL</sequence>
<evidence type="ECO:0000313" key="2">
    <source>
        <dbReference type="Proteomes" id="UP001201812"/>
    </source>
</evidence>
<comment type="caution">
    <text evidence="1">The sequence shown here is derived from an EMBL/GenBank/DDBJ whole genome shotgun (WGS) entry which is preliminary data.</text>
</comment>
<protein>
    <recommendedName>
        <fullName evidence="3">F-box domain-containing protein</fullName>
    </recommendedName>
</protein>
<accession>A0AAD4MKT2</accession>
<keyword evidence="2" id="KW-1185">Reference proteome</keyword>